<organism evidence="2 3">
    <name type="scientific">Amycolatopsis albidoflavus</name>
    <dbReference type="NCBI Taxonomy" id="102226"/>
    <lineage>
        <taxon>Bacteria</taxon>
        <taxon>Bacillati</taxon>
        <taxon>Actinomycetota</taxon>
        <taxon>Actinomycetes</taxon>
        <taxon>Pseudonocardiales</taxon>
        <taxon>Pseudonocardiaceae</taxon>
        <taxon>Amycolatopsis</taxon>
    </lineage>
</organism>
<evidence type="ECO:0000313" key="3">
    <source>
        <dbReference type="Proteomes" id="UP001597542"/>
    </source>
</evidence>
<accession>A0ABW5I0R2</accession>
<name>A0ABW5I0R2_9PSEU</name>
<evidence type="ECO:0000259" key="1">
    <source>
        <dbReference type="Pfam" id="PF16170"/>
    </source>
</evidence>
<dbReference type="InterPro" id="IPR036188">
    <property type="entry name" value="FAD/NAD-bd_sf"/>
</dbReference>
<dbReference type="PANTHER" id="PTHR42877">
    <property type="entry name" value="L-ORNITHINE N(5)-MONOOXYGENASE-RELATED"/>
    <property type="match status" value="1"/>
</dbReference>
<dbReference type="PANTHER" id="PTHR42877:SF4">
    <property type="entry name" value="FAD_NAD(P)-BINDING DOMAIN-CONTAINING PROTEIN-RELATED"/>
    <property type="match status" value="1"/>
</dbReference>
<dbReference type="Gene3D" id="3.50.50.60">
    <property type="entry name" value="FAD/NAD(P)-binding domain"/>
    <property type="match status" value="2"/>
</dbReference>
<dbReference type="InterPro" id="IPR051209">
    <property type="entry name" value="FAD-bind_Monooxygenase_sf"/>
</dbReference>
<dbReference type="SUPFAM" id="SSF51905">
    <property type="entry name" value="FAD/NAD(P)-binding domain"/>
    <property type="match status" value="2"/>
</dbReference>
<evidence type="ECO:0000313" key="2">
    <source>
        <dbReference type="EMBL" id="MFD2482110.1"/>
    </source>
</evidence>
<gene>
    <name evidence="2" type="ORF">ACFSUT_17615</name>
</gene>
<sequence>MSAPEALVFEVLVIGTGFGGLCAAVKLREAGIDNFVVLEKADDVGGTWRENTYPGAACDVMSLMYSFSFAPNPHWTRGYAQQPEILGYLRGVADAYDLRRSIVFGAEVVSQIFDDDTDTWTVRTASRGTFTARSIISGTGPLHIPSVPDLPGVERFAGTAFHSSQWDHEFDFAGKRVAVIGTGASAVQFIPEVAKQAGHLSVFQRTPNWCLPKFDRSIGLAERTAYRAIPGLRRLVRAGIYFSHEAATAAFLNPKYMPILRRVAQWHLDRQVPDPALRAKLRPDYEMGCKRTVMDNGYFPALQRDNVDLVTEPIREVAEDGVITADGSRHPVDAIVYGTGFKVTDAAADLVLTGRNGRTIQDLWADGPEGYLGVAAHGLPNYFTLVGPNTGVGNQSIVFIIEAQVRYIVQLLAAMNRREHTRVEVKAHVQAQFNRQLQRKSEGTVWTAGGCSSWYLDANGVNRAIWPETTLAYWKRTRTANLGDFEFSRLGDREEDEDYSGPAELIAQDGTRHPVQIHVQATYEPVENTIRWYGRVAPSPRLTELHVRNNLPVQLRIEDNEPVDGLLVDVDPWGGSRIHGRGAYPYPPPMDAELDLLFSLPSPAEHGDPDA</sequence>
<proteinExistence type="predicted"/>
<comment type="caution">
    <text evidence="2">The sequence shown here is derived from an EMBL/GenBank/DDBJ whole genome shotgun (WGS) entry which is preliminary data.</text>
</comment>
<feature type="domain" description="DUF4873" evidence="1">
    <location>
        <begin position="496"/>
        <end position="587"/>
    </location>
</feature>
<keyword evidence="3" id="KW-1185">Reference proteome</keyword>
<dbReference type="Pfam" id="PF13738">
    <property type="entry name" value="Pyr_redox_3"/>
    <property type="match status" value="1"/>
</dbReference>
<dbReference type="PRINTS" id="PR00469">
    <property type="entry name" value="PNDRDTASEII"/>
</dbReference>
<protein>
    <submittedName>
        <fullName evidence="2">NAD(P)-binding domain-containing protein</fullName>
    </submittedName>
</protein>
<dbReference type="InterPro" id="IPR032371">
    <property type="entry name" value="DUF4873"/>
</dbReference>
<reference evidence="3" key="1">
    <citation type="journal article" date="2019" name="Int. J. Syst. Evol. Microbiol.">
        <title>The Global Catalogue of Microorganisms (GCM) 10K type strain sequencing project: providing services to taxonomists for standard genome sequencing and annotation.</title>
        <authorList>
            <consortium name="The Broad Institute Genomics Platform"/>
            <consortium name="The Broad Institute Genome Sequencing Center for Infectious Disease"/>
            <person name="Wu L."/>
            <person name="Ma J."/>
        </authorList>
    </citation>
    <scope>NUCLEOTIDE SEQUENCE [LARGE SCALE GENOMIC DNA]</scope>
    <source>
        <strain evidence="3">CGMCC 4.7638</strain>
    </source>
</reference>
<dbReference type="Pfam" id="PF16170">
    <property type="entry name" value="DUF4873"/>
    <property type="match status" value="1"/>
</dbReference>
<dbReference type="RefSeq" id="WP_344279551.1">
    <property type="nucleotide sequence ID" value="NZ_BAAAHV010000016.1"/>
</dbReference>
<dbReference type="Proteomes" id="UP001597542">
    <property type="component" value="Unassembled WGS sequence"/>
</dbReference>
<dbReference type="EMBL" id="JBHUKQ010000011">
    <property type="protein sequence ID" value="MFD2482110.1"/>
    <property type="molecule type" value="Genomic_DNA"/>
</dbReference>